<dbReference type="RefSeq" id="WP_210680162.1">
    <property type="nucleotide sequence ID" value="NZ_JAGMWN010000001.1"/>
</dbReference>
<gene>
    <name evidence="2" type="ORF">KAJ83_01050</name>
</gene>
<name>A0A8J7S2N0_9PROT</name>
<proteinExistence type="predicted"/>
<dbReference type="Proteomes" id="UP000672602">
    <property type="component" value="Unassembled WGS sequence"/>
</dbReference>
<evidence type="ECO:0000313" key="2">
    <source>
        <dbReference type="EMBL" id="MBP5855579.1"/>
    </source>
</evidence>
<accession>A0A8J7S2N0</accession>
<organism evidence="2 3">
    <name type="scientific">Marivibrio halodurans</name>
    <dbReference type="NCBI Taxonomy" id="2039722"/>
    <lineage>
        <taxon>Bacteria</taxon>
        <taxon>Pseudomonadati</taxon>
        <taxon>Pseudomonadota</taxon>
        <taxon>Alphaproteobacteria</taxon>
        <taxon>Rhodospirillales</taxon>
        <taxon>Rhodospirillaceae</taxon>
        <taxon>Marivibrio</taxon>
    </lineage>
</organism>
<comment type="caution">
    <text evidence="2">The sequence shown here is derived from an EMBL/GenBank/DDBJ whole genome shotgun (WGS) entry which is preliminary data.</text>
</comment>
<feature type="region of interest" description="Disordered" evidence="1">
    <location>
        <begin position="19"/>
        <end position="39"/>
    </location>
</feature>
<sequence>MIMGLLDWLFVARGQAGSRRTRGADEKGQPGSRRATGVGDRRRVARFAGLGARVIIDGAEYDVGDWAENSFRVTGFHGDLIANQIIHFRFLLVYREETWEWPGVGRIIRIDSEAGEMAVVFKPPEEPFRSRLRNVTDALTEGTRLSELTAARRNGDDRT</sequence>
<evidence type="ECO:0000256" key="1">
    <source>
        <dbReference type="SAM" id="MobiDB-lite"/>
    </source>
</evidence>
<evidence type="ECO:0000313" key="3">
    <source>
        <dbReference type="Proteomes" id="UP000672602"/>
    </source>
</evidence>
<dbReference type="AlphaFoldDB" id="A0A8J7S2N0"/>
<reference evidence="2" key="1">
    <citation type="submission" date="2021-04" db="EMBL/GenBank/DDBJ databases">
        <authorList>
            <person name="Zhang D.-C."/>
        </authorList>
    </citation>
    <scope>NUCLEOTIDE SEQUENCE</scope>
    <source>
        <strain evidence="2">CGMCC 1.15697</strain>
    </source>
</reference>
<protein>
    <recommendedName>
        <fullName evidence="4">PilZ domain-containing protein</fullName>
    </recommendedName>
</protein>
<dbReference type="EMBL" id="JAGMWN010000001">
    <property type="protein sequence ID" value="MBP5855579.1"/>
    <property type="molecule type" value="Genomic_DNA"/>
</dbReference>
<evidence type="ECO:0008006" key="4">
    <source>
        <dbReference type="Google" id="ProtNLM"/>
    </source>
</evidence>
<keyword evidence="3" id="KW-1185">Reference proteome</keyword>